<reference evidence="1 2" key="1">
    <citation type="journal article" date="2018" name="Nat. Genet.">
        <title>The Rosa genome provides new insights in the design of modern roses.</title>
        <authorList>
            <person name="Bendahmane M."/>
        </authorList>
    </citation>
    <scope>NUCLEOTIDE SEQUENCE [LARGE SCALE GENOMIC DNA]</scope>
    <source>
        <strain evidence="2">cv. Old Blush</strain>
    </source>
</reference>
<accession>A0A2P6PCZ7</accession>
<sequence length="40" mass="4609">MDSQKFDGKAPYMFNLNRRLGFLWKVWRLSSGGSRAAPGY</sequence>
<proteinExistence type="predicted"/>
<dbReference type="AlphaFoldDB" id="A0A2P6PCZ7"/>
<dbReference type="Gramene" id="PRQ19798">
    <property type="protein sequence ID" value="PRQ19798"/>
    <property type="gene ID" value="RchiOBHm_Chr7g0221271"/>
</dbReference>
<evidence type="ECO:0000313" key="1">
    <source>
        <dbReference type="EMBL" id="PRQ19798.1"/>
    </source>
</evidence>
<comment type="caution">
    <text evidence="1">The sequence shown here is derived from an EMBL/GenBank/DDBJ whole genome shotgun (WGS) entry which is preliminary data.</text>
</comment>
<dbReference type="Proteomes" id="UP000238479">
    <property type="component" value="Chromosome 7"/>
</dbReference>
<gene>
    <name evidence="1" type="ORF">RchiOBHm_Chr7g0221271</name>
</gene>
<protein>
    <submittedName>
        <fullName evidence="1">Uncharacterized protein</fullName>
    </submittedName>
</protein>
<dbReference type="EMBL" id="PDCK01000045">
    <property type="protein sequence ID" value="PRQ19798.1"/>
    <property type="molecule type" value="Genomic_DNA"/>
</dbReference>
<name>A0A2P6PCZ7_ROSCH</name>
<keyword evidence="2" id="KW-1185">Reference proteome</keyword>
<evidence type="ECO:0000313" key="2">
    <source>
        <dbReference type="Proteomes" id="UP000238479"/>
    </source>
</evidence>
<organism evidence="1 2">
    <name type="scientific">Rosa chinensis</name>
    <name type="common">China rose</name>
    <dbReference type="NCBI Taxonomy" id="74649"/>
    <lineage>
        <taxon>Eukaryota</taxon>
        <taxon>Viridiplantae</taxon>
        <taxon>Streptophyta</taxon>
        <taxon>Embryophyta</taxon>
        <taxon>Tracheophyta</taxon>
        <taxon>Spermatophyta</taxon>
        <taxon>Magnoliopsida</taxon>
        <taxon>eudicotyledons</taxon>
        <taxon>Gunneridae</taxon>
        <taxon>Pentapetalae</taxon>
        <taxon>rosids</taxon>
        <taxon>fabids</taxon>
        <taxon>Rosales</taxon>
        <taxon>Rosaceae</taxon>
        <taxon>Rosoideae</taxon>
        <taxon>Rosoideae incertae sedis</taxon>
        <taxon>Rosa</taxon>
    </lineage>
</organism>